<keyword evidence="3" id="KW-0813">Transport</keyword>
<dbReference type="OrthoDB" id="77405at2759"/>
<keyword evidence="9" id="KW-1185">Reference proteome</keyword>
<dbReference type="AlphaFoldDB" id="A0A8I3A9N2"/>
<feature type="transmembrane region" description="Helical" evidence="7">
    <location>
        <begin position="62"/>
        <end position="80"/>
    </location>
</feature>
<dbReference type="EMBL" id="JAGFBS010000015">
    <property type="protein sequence ID" value="KAG6375318.1"/>
    <property type="molecule type" value="Genomic_DNA"/>
</dbReference>
<comment type="similarity">
    <text evidence="2">Belongs to the oligopeptide OPT transporter family.</text>
</comment>
<evidence type="ECO:0000256" key="6">
    <source>
        <dbReference type="ARBA" id="ARBA00023136"/>
    </source>
</evidence>
<sequence>MCAIDMYHGCGRGHGWIGRRRRRILAHVTDPTSSGYTAIGLGIAAVLSVVAKYTIVPPKYHVFVPNFNAIGIGFILSASFRPSLTLTHARHATHRAPTHHDTFCYAIAAGFIAGEGLGGIVNAILTIAGVGGAKYGSSVGCPGGVYCG</sequence>
<reference evidence="8" key="1">
    <citation type="submission" date="2021-03" db="EMBL/GenBank/DDBJ databases">
        <title>Evolutionary innovations through gain and loss of genes in the ectomycorrhizal Boletales.</title>
        <authorList>
            <person name="Wu G."/>
            <person name="Miyauchi S."/>
            <person name="Morin E."/>
            <person name="Yang Z.-L."/>
            <person name="Xu J."/>
            <person name="Martin F.M."/>
        </authorList>
    </citation>
    <scope>NUCLEOTIDE SEQUENCE</scope>
    <source>
        <strain evidence="8">BR01</strain>
    </source>
</reference>
<keyword evidence="6 7" id="KW-0472">Membrane</keyword>
<comment type="subcellular location">
    <subcellularLocation>
        <location evidence="1">Membrane</location>
        <topology evidence="1">Multi-pass membrane protein</topology>
    </subcellularLocation>
</comment>
<evidence type="ECO:0000256" key="2">
    <source>
        <dbReference type="ARBA" id="ARBA00008807"/>
    </source>
</evidence>
<evidence type="ECO:0000256" key="7">
    <source>
        <dbReference type="SAM" id="Phobius"/>
    </source>
</evidence>
<evidence type="ECO:0000313" key="9">
    <source>
        <dbReference type="Proteomes" id="UP000683000"/>
    </source>
</evidence>
<organism evidence="8 9">
    <name type="scientific">Boletus reticuloceps</name>
    <dbReference type="NCBI Taxonomy" id="495285"/>
    <lineage>
        <taxon>Eukaryota</taxon>
        <taxon>Fungi</taxon>
        <taxon>Dikarya</taxon>
        <taxon>Basidiomycota</taxon>
        <taxon>Agaricomycotina</taxon>
        <taxon>Agaricomycetes</taxon>
        <taxon>Agaricomycetidae</taxon>
        <taxon>Boletales</taxon>
        <taxon>Boletineae</taxon>
        <taxon>Boletaceae</taxon>
        <taxon>Boletoideae</taxon>
        <taxon>Boletus</taxon>
    </lineage>
</organism>
<protein>
    <submittedName>
        <fullName evidence="8">Uncharacterized protein</fullName>
    </submittedName>
</protein>
<proteinExistence type="inferred from homology"/>
<evidence type="ECO:0000256" key="3">
    <source>
        <dbReference type="ARBA" id="ARBA00022448"/>
    </source>
</evidence>
<comment type="caution">
    <text evidence="8">The sequence shown here is derived from an EMBL/GenBank/DDBJ whole genome shotgun (WGS) entry which is preliminary data.</text>
</comment>
<dbReference type="Proteomes" id="UP000683000">
    <property type="component" value="Unassembled WGS sequence"/>
</dbReference>
<evidence type="ECO:0000256" key="1">
    <source>
        <dbReference type="ARBA" id="ARBA00004141"/>
    </source>
</evidence>
<keyword evidence="5 7" id="KW-1133">Transmembrane helix</keyword>
<feature type="transmembrane region" description="Helical" evidence="7">
    <location>
        <begin position="35"/>
        <end position="55"/>
    </location>
</feature>
<evidence type="ECO:0000256" key="5">
    <source>
        <dbReference type="ARBA" id="ARBA00022989"/>
    </source>
</evidence>
<name>A0A8I3A9N2_9AGAM</name>
<dbReference type="Pfam" id="PF03169">
    <property type="entry name" value="OPT"/>
    <property type="match status" value="1"/>
</dbReference>
<gene>
    <name evidence="8" type="ORF">JVT61DRAFT_3545</name>
</gene>
<keyword evidence="4 7" id="KW-0812">Transmembrane</keyword>
<dbReference type="InterPro" id="IPR004813">
    <property type="entry name" value="OPT"/>
</dbReference>
<evidence type="ECO:0000313" key="8">
    <source>
        <dbReference type="EMBL" id="KAG6375318.1"/>
    </source>
</evidence>
<accession>A0A8I3A9N2</accession>
<evidence type="ECO:0000256" key="4">
    <source>
        <dbReference type="ARBA" id="ARBA00022692"/>
    </source>
</evidence>